<gene>
    <name evidence="2" type="ORF">AOG27_11620</name>
</gene>
<dbReference type="Pfam" id="PF08534">
    <property type="entry name" value="Redoxin"/>
    <property type="match status" value="1"/>
</dbReference>
<sequence>MKKNPTFLKKFIRVLKNVVLMAVVVYAVTAFQQRNLLSTDKTPAPYFNLATLKNPTERMTIAQLQGKQTVVYFFAPWCSICRYSMPNLEKAHQQGKLNAIAIALDYQNITEVKQFTNSLELTMPVLLGSKSTGQDYKISAYPTYYVIDEQLAITAHSIGYSTELGLRIRTLD</sequence>
<proteinExistence type="predicted"/>
<dbReference type="EMBL" id="LJTC01000007">
    <property type="protein sequence ID" value="KPM83287.1"/>
    <property type="molecule type" value="Genomic_DNA"/>
</dbReference>
<dbReference type="AlphaFoldDB" id="A0A0P7DVA0"/>
<dbReference type="Gene3D" id="3.40.30.10">
    <property type="entry name" value="Glutaredoxin"/>
    <property type="match status" value="1"/>
</dbReference>
<dbReference type="PATRIC" id="fig|570156.3.peg.3411"/>
<dbReference type="Proteomes" id="UP000050378">
    <property type="component" value="Unassembled WGS sequence"/>
</dbReference>
<dbReference type="STRING" id="570156.AOG27_11620"/>
<accession>A0A0P7DVA0</accession>
<reference evidence="2 3" key="1">
    <citation type="submission" date="2015-09" db="EMBL/GenBank/DDBJ databases">
        <title>Draft Genome Sequence of Pseudoalteromonas lipolytica UCD-48B.</title>
        <authorList>
            <person name="Krusor M."/>
            <person name="Coil D.A."/>
            <person name="Lang J.M."/>
            <person name="Eisen J.A."/>
            <person name="Alexiev A."/>
        </authorList>
    </citation>
    <scope>NUCLEOTIDE SEQUENCE [LARGE SCALE GENOMIC DNA]</scope>
    <source>
        <strain evidence="2 3">UCD-48B</strain>
    </source>
</reference>
<dbReference type="InterPro" id="IPR013766">
    <property type="entry name" value="Thioredoxin_domain"/>
</dbReference>
<organism evidence="2 3">
    <name type="scientific">Pseudoalteromonas lipolytica</name>
    <dbReference type="NCBI Taxonomy" id="570156"/>
    <lineage>
        <taxon>Bacteria</taxon>
        <taxon>Pseudomonadati</taxon>
        <taxon>Pseudomonadota</taxon>
        <taxon>Gammaproteobacteria</taxon>
        <taxon>Alteromonadales</taxon>
        <taxon>Pseudoalteromonadaceae</taxon>
        <taxon>Pseudoalteromonas</taxon>
    </lineage>
</organism>
<dbReference type="InterPro" id="IPR050553">
    <property type="entry name" value="Thioredoxin_ResA/DsbE_sf"/>
</dbReference>
<name>A0A0P7DVA0_9GAMM</name>
<dbReference type="SUPFAM" id="SSF52833">
    <property type="entry name" value="Thioredoxin-like"/>
    <property type="match status" value="1"/>
</dbReference>
<feature type="domain" description="Thioredoxin" evidence="1">
    <location>
        <begin position="38"/>
        <end position="172"/>
    </location>
</feature>
<dbReference type="InterPro" id="IPR013740">
    <property type="entry name" value="Redoxin"/>
</dbReference>
<evidence type="ECO:0000313" key="3">
    <source>
        <dbReference type="Proteomes" id="UP000050378"/>
    </source>
</evidence>
<comment type="caution">
    <text evidence="2">The sequence shown here is derived from an EMBL/GenBank/DDBJ whole genome shotgun (WGS) entry which is preliminary data.</text>
</comment>
<dbReference type="CDD" id="cd02966">
    <property type="entry name" value="TlpA_like_family"/>
    <property type="match status" value="1"/>
</dbReference>
<protein>
    <submittedName>
        <fullName evidence="2">Heme-binding protein</fullName>
    </submittedName>
</protein>
<dbReference type="PANTHER" id="PTHR42852">
    <property type="entry name" value="THIOL:DISULFIDE INTERCHANGE PROTEIN DSBE"/>
    <property type="match status" value="1"/>
</dbReference>
<evidence type="ECO:0000313" key="2">
    <source>
        <dbReference type="EMBL" id="KPM83287.1"/>
    </source>
</evidence>
<dbReference type="PANTHER" id="PTHR42852:SF17">
    <property type="entry name" value="THIOREDOXIN-LIKE PROTEIN HI_1115"/>
    <property type="match status" value="1"/>
</dbReference>
<dbReference type="GO" id="GO:0016491">
    <property type="term" value="F:oxidoreductase activity"/>
    <property type="evidence" value="ECO:0007669"/>
    <property type="project" value="InterPro"/>
</dbReference>
<evidence type="ECO:0000259" key="1">
    <source>
        <dbReference type="PROSITE" id="PS51352"/>
    </source>
</evidence>
<dbReference type="InterPro" id="IPR036249">
    <property type="entry name" value="Thioredoxin-like_sf"/>
</dbReference>
<dbReference type="PROSITE" id="PS51352">
    <property type="entry name" value="THIOREDOXIN_2"/>
    <property type="match status" value="1"/>
</dbReference>
<dbReference type="OrthoDB" id="9796554at2"/>